<gene>
    <name evidence="1" type="ORF">ACFSBK_00340</name>
</gene>
<dbReference type="EMBL" id="JBHUFF010000002">
    <property type="protein sequence ID" value="MFD1798312.1"/>
    <property type="molecule type" value="Genomic_DNA"/>
</dbReference>
<evidence type="ECO:0000313" key="1">
    <source>
        <dbReference type="EMBL" id="MFD1798312.1"/>
    </source>
</evidence>
<protein>
    <submittedName>
        <fullName evidence="1">Uncharacterized protein</fullName>
    </submittedName>
</protein>
<comment type="caution">
    <text evidence="1">The sequence shown here is derived from an EMBL/GenBank/DDBJ whole genome shotgun (WGS) entry which is preliminary data.</text>
</comment>
<evidence type="ECO:0000313" key="2">
    <source>
        <dbReference type="Proteomes" id="UP001597285"/>
    </source>
</evidence>
<proteinExistence type="predicted"/>
<reference evidence="2" key="1">
    <citation type="journal article" date="2019" name="Int. J. Syst. Evol. Microbiol.">
        <title>The Global Catalogue of Microorganisms (GCM) 10K type strain sequencing project: providing services to taxonomists for standard genome sequencing and annotation.</title>
        <authorList>
            <consortium name="The Broad Institute Genomics Platform"/>
            <consortium name="The Broad Institute Genome Sequencing Center for Infectious Disease"/>
            <person name="Wu L."/>
            <person name="Ma J."/>
        </authorList>
    </citation>
    <scope>NUCLEOTIDE SEQUENCE [LARGE SCALE GENOMIC DNA]</scope>
    <source>
        <strain evidence="2">KCTC 42143</strain>
    </source>
</reference>
<organism evidence="1 2">
    <name type="scientific">Carnobacterium antarcticum</name>
    <dbReference type="NCBI Taxonomy" id="2126436"/>
    <lineage>
        <taxon>Bacteria</taxon>
        <taxon>Bacillati</taxon>
        <taxon>Bacillota</taxon>
        <taxon>Bacilli</taxon>
        <taxon>Lactobacillales</taxon>
        <taxon>Carnobacteriaceae</taxon>
        <taxon>Carnobacterium</taxon>
    </lineage>
</organism>
<accession>A0ABW4NL94</accession>
<name>A0ABW4NL94_9LACT</name>
<sequence length="67" mass="7700">MEKEWNKGAVAIYFEDAANEKFIKRNYSDTIQGVTPEQVEGFTSAVEALTIMPASYTVVVEEYRYNR</sequence>
<dbReference type="Proteomes" id="UP001597285">
    <property type="component" value="Unassembled WGS sequence"/>
</dbReference>
<keyword evidence="2" id="KW-1185">Reference proteome</keyword>
<dbReference type="RefSeq" id="WP_058918807.1">
    <property type="nucleotide sequence ID" value="NZ_JBHSQC010000011.1"/>
</dbReference>